<accession>A0ABV5G6I6</accession>
<evidence type="ECO:0000313" key="2">
    <source>
        <dbReference type="Proteomes" id="UP001589575"/>
    </source>
</evidence>
<dbReference type="EMBL" id="JBHMFI010000002">
    <property type="protein sequence ID" value="MFB9074566.1"/>
    <property type="molecule type" value="Genomic_DNA"/>
</dbReference>
<proteinExistence type="predicted"/>
<sequence length="314" mass="32976">MLAIGCRGGVPLVRRAGEGIVRQVERGVVELELPGAVAHVHPGLRVLEPARGEGAAVGQDQPRVADLEVIVVLARVDLRGRLGPRINGRGQRVVVRDVVERNRDRDGLGALVGALIEDVQLFATGQHPIAEVVVRLRGLEGEHRFSFQGGRRLDRRAVDHESDRILHGVSGADQRGSARQELAILEVEPYGGGVGALHGHPLGVGGDLLGPVRDREGVFEPALAGEVGLRQAVGIEVLLVGPLARLQTELLGSIVGIGAQVQGDGADQHVVGDPCGEAERLCRVDGPAGRVLHHRLGGIGGQAHGATGQLRSVQ</sequence>
<organism evidence="1 2">
    <name type="scientific">Citricoccus parietis</name>
    <dbReference type="NCBI Taxonomy" id="592307"/>
    <lineage>
        <taxon>Bacteria</taxon>
        <taxon>Bacillati</taxon>
        <taxon>Actinomycetota</taxon>
        <taxon>Actinomycetes</taxon>
        <taxon>Micrococcales</taxon>
        <taxon>Micrococcaceae</taxon>
        <taxon>Citricoccus</taxon>
    </lineage>
</organism>
<reference evidence="1 2" key="1">
    <citation type="submission" date="2024-09" db="EMBL/GenBank/DDBJ databases">
        <authorList>
            <person name="Sun Q."/>
            <person name="Mori K."/>
        </authorList>
    </citation>
    <scope>NUCLEOTIDE SEQUENCE [LARGE SCALE GENOMIC DNA]</scope>
    <source>
        <strain evidence="1 2">CCM 7609</strain>
    </source>
</reference>
<comment type="caution">
    <text evidence="1">The sequence shown here is derived from an EMBL/GenBank/DDBJ whole genome shotgun (WGS) entry which is preliminary data.</text>
</comment>
<evidence type="ECO:0000313" key="1">
    <source>
        <dbReference type="EMBL" id="MFB9074566.1"/>
    </source>
</evidence>
<dbReference type="Proteomes" id="UP001589575">
    <property type="component" value="Unassembled WGS sequence"/>
</dbReference>
<gene>
    <name evidence="1" type="ORF">ACFFX0_26600</name>
</gene>
<protein>
    <submittedName>
        <fullName evidence="1">Uncharacterized protein</fullName>
    </submittedName>
</protein>
<keyword evidence="2" id="KW-1185">Reference proteome</keyword>
<name>A0ABV5G6I6_9MICC</name>